<dbReference type="PROSITE" id="PS51379">
    <property type="entry name" value="4FE4S_FER_2"/>
    <property type="match status" value="2"/>
</dbReference>
<dbReference type="InterPro" id="IPR017900">
    <property type="entry name" value="4Fe4S_Fe_S_CS"/>
</dbReference>
<evidence type="ECO:0000256" key="1">
    <source>
        <dbReference type="ARBA" id="ARBA00022723"/>
    </source>
</evidence>
<dbReference type="Proteomes" id="UP000030012">
    <property type="component" value="Unassembled WGS sequence"/>
</dbReference>
<gene>
    <name evidence="5" type="ORF">Z968_05360</name>
</gene>
<feature type="domain" description="4Fe-4S ferredoxin-type" evidence="4">
    <location>
        <begin position="216"/>
        <end position="247"/>
    </location>
</feature>
<keyword evidence="2" id="KW-0408">Iron</keyword>
<reference evidence="5 6" key="1">
    <citation type="submission" date="2014-01" db="EMBL/GenBank/DDBJ databases">
        <title>Plasmidome dynamics in the species complex Clostridium novyi sensu lato converts strains of independent lineages into distinctly different pathogens.</title>
        <authorList>
            <person name="Skarin H."/>
            <person name="Segerman B."/>
        </authorList>
    </citation>
    <scope>NUCLEOTIDE SEQUENCE [LARGE SCALE GENOMIC DNA]</scope>
    <source>
        <strain evidence="5 6">4552</strain>
    </source>
</reference>
<dbReference type="InterPro" id="IPR014259">
    <property type="entry name" value="Sulphite_reductase_A"/>
</dbReference>
<comment type="caution">
    <text evidence="5">The sequence shown here is derived from an EMBL/GenBank/DDBJ whole genome shotgun (WGS) entry which is preliminary data.</text>
</comment>
<keyword evidence="3" id="KW-0411">Iron-sulfur</keyword>
<dbReference type="GO" id="GO:0046872">
    <property type="term" value="F:metal ion binding"/>
    <property type="evidence" value="ECO:0007669"/>
    <property type="project" value="UniProtKB-KW"/>
</dbReference>
<dbReference type="NCBIfam" id="TIGR02910">
    <property type="entry name" value="sulfite_red_A"/>
    <property type="match status" value="1"/>
</dbReference>
<dbReference type="PANTHER" id="PTHR40447:SF1">
    <property type="entry name" value="ANAEROBIC SULFITE REDUCTASE SUBUNIT A"/>
    <property type="match status" value="1"/>
</dbReference>
<dbReference type="Pfam" id="PF17179">
    <property type="entry name" value="Fer4_22"/>
    <property type="match status" value="1"/>
</dbReference>
<sequence>MSYKLTQEQMDFVFSELQEEYKIYSPKRFVNKGKYCNTDLVRYDQIHSISEVEWNSRGDFSPKEVFYPINQTMFHFTEYGFYESKIDEKKILIFVHPCDIHAIKRLDKIFLENNNTEDYFYKRLREKVKFILMECNEGWESCFCCSMGTNKTDEYSLAIRPSENEFMIQINDTKFTSLFSNAQECNFTPKFVTENKSTKVKIPKISEDMLLDINKADMWKEYDSRCAGCGACNIVCPTCSCFNTIDTVYTQNSKSGERRRTQTGCMTDNFTTVNGGHAFRDNKSDRMRFKIMHKIYDFKKRFGEFDMCVGCGRCDDICPQSISYSHAVNKLADYADELKGGTKNE</sequence>
<dbReference type="EMBL" id="JENJ01000017">
    <property type="protein sequence ID" value="KGM96920.1"/>
    <property type="molecule type" value="Genomic_DNA"/>
</dbReference>
<evidence type="ECO:0000313" key="6">
    <source>
        <dbReference type="Proteomes" id="UP000030012"/>
    </source>
</evidence>
<dbReference type="InterPro" id="IPR017896">
    <property type="entry name" value="4Fe4S_Fe-S-bd"/>
</dbReference>
<dbReference type="RefSeq" id="WP_039254318.1">
    <property type="nucleotide sequence ID" value="NZ_JENJ01000017.1"/>
</dbReference>
<name>A0A0A0IBC7_CLONO</name>
<dbReference type="PROSITE" id="PS00198">
    <property type="entry name" value="4FE4S_FER_1"/>
    <property type="match status" value="2"/>
</dbReference>
<organism evidence="5 6">
    <name type="scientific">Clostridium novyi A str. 4552</name>
    <dbReference type="NCBI Taxonomy" id="1444289"/>
    <lineage>
        <taxon>Bacteria</taxon>
        <taxon>Bacillati</taxon>
        <taxon>Bacillota</taxon>
        <taxon>Clostridia</taxon>
        <taxon>Eubacteriales</taxon>
        <taxon>Clostridiaceae</taxon>
        <taxon>Clostridium</taxon>
    </lineage>
</organism>
<dbReference type="AlphaFoldDB" id="A0A0A0IBC7"/>
<accession>A0A0A0IBC7</accession>
<evidence type="ECO:0000256" key="2">
    <source>
        <dbReference type="ARBA" id="ARBA00023004"/>
    </source>
</evidence>
<evidence type="ECO:0000256" key="3">
    <source>
        <dbReference type="ARBA" id="ARBA00023014"/>
    </source>
</evidence>
<dbReference type="GO" id="GO:0051536">
    <property type="term" value="F:iron-sulfur cluster binding"/>
    <property type="evidence" value="ECO:0007669"/>
    <property type="project" value="UniProtKB-KW"/>
</dbReference>
<dbReference type="OrthoDB" id="9795302at2"/>
<evidence type="ECO:0000313" key="5">
    <source>
        <dbReference type="EMBL" id="KGM96920.1"/>
    </source>
</evidence>
<dbReference type="PANTHER" id="PTHR40447">
    <property type="entry name" value="ANAEROBIC SULFITE REDUCTASE SUBUNIT A"/>
    <property type="match status" value="1"/>
</dbReference>
<protein>
    <submittedName>
        <fullName evidence="5">Sulfite reductase subunit A</fullName>
    </submittedName>
</protein>
<proteinExistence type="predicted"/>
<dbReference type="SUPFAM" id="SSF46548">
    <property type="entry name" value="alpha-helical ferredoxin"/>
    <property type="match status" value="1"/>
</dbReference>
<evidence type="ECO:0000259" key="4">
    <source>
        <dbReference type="PROSITE" id="PS51379"/>
    </source>
</evidence>
<keyword evidence="1" id="KW-0479">Metal-binding</keyword>
<feature type="domain" description="4Fe-4S ferredoxin-type" evidence="4">
    <location>
        <begin position="298"/>
        <end position="327"/>
    </location>
</feature>